<dbReference type="RefSeq" id="WP_163300907.1">
    <property type="nucleotide sequence ID" value="NZ_JAAGRQ010000010.1"/>
</dbReference>
<dbReference type="Pfam" id="PF11348">
    <property type="entry name" value="DUF3150"/>
    <property type="match status" value="1"/>
</dbReference>
<dbReference type="EMBL" id="JAAGRQ010000010">
    <property type="protein sequence ID" value="NDY55853.1"/>
    <property type="molecule type" value="Genomic_DNA"/>
</dbReference>
<protein>
    <submittedName>
        <fullName evidence="1">DUF3150 domain-containing protein</fullName>
    </submittedName>
</protein>
<comment type="caution">
    <text evidence="1">The sequence shown here is derived from an EMBL/GenBank/DDBJ whole genome shotgun (WGS) entry which is preliminary data.</text>
</comment>
<evidence type="ECO:0000313" key="1">
    <source>
        <dbReference type="EMBL" id="NDY55853.1"/>
    </source>
</evidence>
<dbReference type="InterPro" id="IPR021496">
    <property type="entry name" value="DUF3150"/>
</dbReference>
<reference evidence="1 2" key="1">
    <citation type="submission" date="2020-02" db="EMBL/GenBank/DDBJ databases">
        <title>Comparative genomics of sulfur disproportionating microorganisms.</title>
        <authorList>
            <person name="Ward L.M."/>
            <person name="Bertran E."/>
            <person name="Johnston D.T."/>
        </authorList>
    </citation>
    <scope>NUCLEOTIDE SEQUENCE [LARGE SCALE GENOMIC DNA]</scope>
    <source>
        <strain evidence="1 2">DSM 3696</strain>
    </source>
</reference>
<sequence>MDTPVLSDIRVLDNLLAVNLNITLWSARKKLTLEDFGPVDLPPEDLATLGSKRIAPPESLRIFATLKARAFAFLDRHGIRFLGGWAIPEDKATEIVRELCSIRDEFTAQKEAFLTEYDTLVQDWIAKHADWADLIANSTVGSEYVRARLGFSWQLYKVAPLMAHPDAETMIESGLYEEVEGLAGTLFTEIAKFADETWRKVYAGKTEVTHKALSPLRTMYHKLMGLTFVEPHVAPVTEILHMALSRLPKKGTIVGTDLLMLQGLVCLLRDPDALIEHSQKVIEGYGPATVLDSILREPLALVLETQGPVDITGLLDAPDGDDPAPVDITDATSRPYSGTRVQIPSMGLW</sequence>
<name>A0A7K3NJ70_9BACT</name>
<keyword evidence="2" id="KW-1185">Reference proteome</keyword>
<organism evidence="1 2">
    <name type="scientific">Desulfolutivibrio sulfodismutans</name>
    <dbReference type="NCBI Taxonomy" id="63561"/>
    <lineage>
        <taxon>Bacteria</taxon>
        <taxon>Pseudomonadati</taxon>
        <taxon>Thermodesulfobacteriota</taxon>
        <taxon>Desulfovibrionia</taxon>
        <taxon>Desulfovibrionales</taxon>
        <taxon>Desulfovibrionaceae</taxon>
        <taxon>Desulfolutivibrio</taxon>
    </lineage>
</organism>
<evidence type="ECO:0000313" key="2">
    <source>
        <dbReference type="Proteomes" id="UP000469724"/>
    </source>
</evidence>
<dbReference type="AlphaFoldDB" id="A0A7K3NJ70"/>
<proteinExistence type="predicted"/>
<dbReference type="Proteomes" id="UP000469724">
    <property type="component" value="Unassembled WGS sequence"/>
</dbReference>
<accession>A0A7K3NJ70</accession>
<gene>
    <name evidence="1" type="ORF">G3N56_03740</name>
</gene>